<dbReference type="SMART" id="SM00342">
    <property type="entry name" value="HTH_ARAC"/>
    <property type="match status" value="1"/>
</dbReference>
<gene>
    <name evidence="5" type="ORF">WMO46_15515</name>
</gene>
<name>A0ABV1H102_9BACT</name>
<dbReference type="Pfam" id="PF02311">
    <property type="entry name" value="AraC_binding"/>
    <property type="match status" value="1"/>
</dbReference>
<feature type="domain" description="HTH araC/xylS-type" evidence="4">
    <location>
        <begin position="192"/>
        <end position="290"/>
    </location>
</feature>
<accession>A0ABV1H102</accession>
<dbReference type="InterPro" id="IPR003313">
    <property type="entry name" value="AraC-bd"/>
</dbReference>
<evidence type="ECO:0000313" key="5">
    <source>
        <dbReference type="EMBL" id="MEQ2546350.1"/>
    </source>
</evidence>
<dbReference type="PANTHER" id="PTHR43280:SF30">
    <property type="entry name" value="MMSAB OPERON REGULATORY PROTEIN"/>
    <property type="match status" value="1"/>
</dbReference>
<protein>
    <submittedName>
        <fullName evidence="5">AraC family transcriptional regulator</fullName>
    </submittedName>
</protein>
<dbReference type="InterPro" id="IPR037923">
    <property type="entry name" value="HTH-like"/>
</dbReference>
<dbReference type="InterPro" id="IPR018060">
    <property type="entry name" value="HTH_AraC"/>
</dbReference>
<dbReference type="PROSITE" id="PS01124">
    <property type="entry name" value="HTH_ARAC_FAMILY_2"/>
    <property type="match status" value="1"/>
</dbReference>
<dbReference type="EMBL" id="JBBMFL010000039">
    <property type="protein sequence ID" value="MEQ2546350.1"/>
    <property type="molecule type" value="Genomic_DNA"/>
</dbReference>
<proteinExistence type="predicted"/>
<organism evidence="5 6">
    <name type="scientific">Alistipes intestinihominis</name>
    <dbReference type="NCBI Taxonomy" id="3133172"/>
    <lineage>
        <taxon>Bacteria</taxon>
        <taxon>Pseudomonadati</taxon>
        <taxon>Bacteroidota</taxon>
        <taxon>Bacteroidia</taxon>
        <taxon>Bacteroidales</taxon>
        <taxon>Rikenellaceae</taxon>
        <taxon>Alistipes</taxon>
    </lineage>
</organism>
<dbReference type="Pfam" id="PF12833">
    <property type="entry name" value="HTH_18"/>
    <property type="match status" value="1"/>
</dbReference>
<evidence type="ECO:0000256" key="2">
    <source>
        <dbReference type="ARBA" id="ARBA00023125"/>
    </source>
</evidence>
<dbReference type="PRINTS" id="PR00032">
    <property type="entry name" value="HTHARAC"/>
</dbReference>
<dbReference type="Gene3D" id="2.60.120.280">
    <property type="entry name" value="Regulatory protein AraC"/>
    <property type="match status" value="1"/>
</dbReference>
<comment type="caution">
    <text evidence="5">The sequence shown here is derived from an EMBL/GenBank/DDBJ whole genome shotgun (WGS) entry which is preliminary data.</text>
</comment>
<keyword evidence="1" id="KW-0805">Transcription regulation</keyword>
<evidence type="ECO:0000256" key="3">
    <source>
        <dbReference type="ARBA" id="ARBA00023163"/>
    </source>
</evidence>
<dbReference type="Gene3D" id="1.10.10.60">
    <property type="entry name" value="Homeodomain-like"/>
    <property type="match status" value="2"/>
</dbReference>
<dbReference type="PANTHER" id="PTHR43280">
    <property type="entry name" value="ARAC-FAMILY TRANSCRIPTIONAL REGULATOR"/>
    <property type="match status" value="1"/>
</dbReference>
<reference evidence="5 6" key="1">
    <citation type="submission" date="2024-03" db="EMBL/GenBank/DDBJ databases">
        <title>Human intestinal bacterial collection.</title>
        <authorList>
            <person name="Pauvert C."/>
            <person name="Hitch T.C.A."/>
            <person name="Clavel T."/>
        </authorList>
    </citation>
    <scope>NUCLEOTIDE SEQUENCE [LARGE SCALE GENOMIC DNA]</scope>
    <source>
        <strain evidence="5 6">CLA-KB-H122</strain>
    </source>
</reference>
<dbReference type="InterPro" id="IPR009057">
    <property type="entry name" value="Homeodomain-like_sf"/>
</dbReference>
<keyword evidence="3" id="KW-0804">Transcription</keyword>
<dbReference type="Proteomes" id="UP001460202">
    <property type="component" value="Unassembled WGS sequence"/>
</dbReference>
<sequence length="306" mass="35503">MEESHVKYLMSNDQDMLWGMVVTTAGHQNIPPQAEYPSRNHPTRYLFSTEKGRVLNEYQLVYITRGRGQFASTRQKECEIREGDMFLLFPGEWHNYRPDPHTGWHESWVGFTGPDIEKRVAARFFVREKAVFSIGIHEEIYHLYRWAATVAQQQGSGHQQILAGIVNLLLGFAYSEDRQMAFRDKNIDGQIAKAKILMQENIEQNLPGEAIARQIGMGYSWFRRIFKEYTGFAPNQYMQELKISKSKELLTNSEMNCQQIAYAVGFETPSYFNIVFKKKTGMTPSKYREFTQGSLLKPQNELNLQS</sequence>
<evidence type="ECO:0000313" key="6">
    <source>
        <dbReference type="Proteomes" id="UP001460202"/>
    </source>
</evidence>
<dbReference type="SUPFAM" id="SSF51215">
    <property type="entry name" value="Regulatory protein AraC"/>
    <property type="match status" value="1"/>
</dbReference>
<dbReference type="RefSeq" id="WP_278964990.1">
    <property type="nucleotide sequence ID" value="NZ_JBBMFL010000039.1"/>
</dbReference>
<dbReference type="InterPro" id="IPR020449">
    <property type="entry name" value="Tscrpt_reg_AraC-type_HTH"/>
</dbReference>
<keyword evidence="6" id="KW-1185">Reference proteome</keyword>
<keyword evidence="2" id="KW-0238">DNA-binding</keyword>
<evidence type="ECO:0000256" key="1">
    <source>
        <dbReference type="ARBA" id="ARBA00023015"/>
    </source>
</evidence>
<evidence type="ECO:0000259" key="4">
    <source>
        <dbReference type="PROSITE" id="PS01124"/>
    </source>
</evidence>
<dbReference type="SUPFAM" id="SSF46689">
    <property type="entry name" value="Homeodomain-like"/>
    <property type="match status" value="2"/>
</dbReference>